<sequence>MCQDTFMGIVSQLVFHIICLDISMWPTLTLEKWVAIASLNYITSQFILGNSMAIEVIWELCLAIQIFVANHLICLINPQEVVLASDAWDSPSMWGP</sequence>
<keyword evidence="2" id="KW-1185">Reference proteome</keyword>
<protein>
    <submittedName>
        <fullName evidence="1">Uncharacterized protein</fullName>
    </submittedName>
</protein>
<dbReference type="AlphaFoldDB" id="A0A151MJE9"/>
<dbReference type="EMBL" id="AKHW03006032">
    <property type="protein sequence ID" value="KYO24654.1"/>
    <property type="molecule type" value="Genomic_DNA"/>
</dbReference>
<reference evidence="1 2" key="1">
    <citation type="journal article" date="2012" name="Genome Biol.">
        <title>Sequencing three crocodilian genomes to illuminate the evolution of archosaurs and amniotes.</title>
        <authorList>
            <person name="St John J.A."/>
            <person name="Braun E.L."/>
            <person name="Isberg S.R."/>
            <person name="Miles L.G."/>
            <person name="Chong A.Y."/>
            <person name="Gongora J."/>
            <person name="Dalzell P."/>
            <person name="Moran C."/>
            <person name="Bed'hom B."/>
            <person name="Abzhanov A."/>
            <person name="Burgess S.C."/>
            <person name="Cooksey A.M."/>
            <person name="Castoe T.A."/>
            <person name="Crawford N.G."/>
            <person name="Densmore L.D."/>
            <person name="Drew J.C."/>
            <person name="Edwards S.V."/>
            <person name="Faircloth B.C."/>
            <person name="Fujita M.K."/>
            <person name="Greenwold M.J."/>
            <person name="Hoffmann F.G."/>
            <person name="Howard J.M."/>
            <person name="Iguchi T."/>
            <person name="Janes D.E."/>
            <person name="Khan S.Y."/>
            <person name="Kohno S."/>
            <person name="de Koning A.J."/>
            <person name="Lance S.L."/>
            <person name="McCarthy F.M."/>
            <person name="McCormack J.E."/>
            <person name="Merchant M.E."/>
            <person name="Peterson D.G."/>
            <person name="Pollock D.D."/>
            <person name="Pourmand N."/>
            <person name="Raney B.J."/>
            <person name="Roessler K.A."/>
            <person name="Sanford J.R."/>
            <person name="Sawyer R.H."/>
            <person name="Schmidt C.J."/>
            <person name="Triplett E.W."/>
            <person name="Tuberville T.D."/>
            <person name="Venegas-Anaya M."/>
            <person name="Howard J.T."/>
            <person name="Jarvis E.D."/>
            <person name="Guillette L.J.Jr."/>
            <person name="Glenn T.C."/>
            <person name="Green R.E."/>
            <person name="Ray D.A."/>
        </authorList>
    </citation>
    <scope>NUCLEOTIDE SEQUENCE [LARGE SCALE GENOMIC DNA]</scope>
    <source>
        <strain evidence="1">KSC_2009_1</strain>
    </source>
</reference>
<dbReference type="Proteomes" id="UP000050525">
    <property type="component" value="Unassembled WGS sequence"/>
</dbReference>
<evidence type="ECO:0000313" key="1">
    <source>
        <dbReference type="EMBL" id="KYO24654.1"/>
    </source>
</evidence>
<accession>A0A151MJE9</accession>
<organism evidence="1 2">
    <name type="scientific">Alligator mississippiensis</name>
    <name type="common">American alligator</name>
    <dbReference type="NCBI Taxonomy" id="8496"/>
    <lineage>
        <taxon>Eukaryota</taxon>
        <taxon>Metazoa</taxon>
        <taxon>Chordata</taxon>
        <taxon>Craniata</taxon>
        <taxon>Vertebrata</taxon>
        <taxon>Euteleostomi</taxon>
        <taxon>Archelosauria</taxon>
        <taxon>Archosauria</taxon>
        <taxon>Crocodylia</taxon>
        <taxon>Alligatoridae</taxon>
        <taxon>Alligatorinae</taxon>
        <taxon>Alligator</taxon>
    </lineage>
</organism>
<comment type="caution">
    <text evidence="1">The sequence shown here is derived from an EMBL/GenBank/DDBJ whole genome shotgun (WGS) entry which is preliminary data.</text>
</comment>
<proteinExistence type="predicted"/>
<evidence type="ECO:0000313" key="2">
    <source>
        <dbReference type="Proteomes" id="UP000050525"/>
    </source>
</evidence>
<name>A0A151MJE9_ALLMI</name>
<gene>
    <name evidence="1" type="ORF">Y1Q_0017759</name>
</gene>